<accession>A0A7Z8CZH9</accession>
<evidence type="ECO:0000259" key="7">
    <source>
        <dbReference type="Pfam" id="PF02884"/>
    </source>
</evidence>
<dbReference type="EMBL" id="NRPP01000010">
    <property type="protein sequence ID" value="TFJ27490.1"/>
    <property type="molecule type" value="Genomic_DNA"/>
</dbReference>
<dbReference type="RefSeq" id="WP_135025996.1">
    <property type="nucleotide sequence ID" value="NZ_JBFUWK010000004.1"/>
</dbReference>
<evidence type="ECO:0000313" key="10">
    <source>
        <dbReference type="Proteomes" id="UP000297938"/>
    </source>
</evidence>
<feature type="chain" id="PRO_5039138687" description="Hyaluronate lyase" evidence="5">
    <location>
        <begin position="24"/>
        <end position="1008"/>
    </location>
</feature>
<dbReference type="GO" id="GO:0005975">
    <property type="term" value="P:carbohydrate metabolic process"/>
    <property type="evidence" value="ECO:0007669"/>
    <property type="project" value="InterPro"/>
</dbReference>
<dbReference type="Gene3D" id="1.50.10.100">
    <property type="entry name" value="Chondroitin AC/alginate lyase"/>
    <property type="match status" value="1"/>
</dbReference>
<dbReference type="InterPro" id="IPR012970">
    <property type="entry name" value="Lyase_8_alpha_N"/>
</dbReference>
<name>A0A7Z8CZH9_CARDV</name>
<feature type="domain" description="Polysaccharide lyase 8 N-terminal alpha-helical" evidence="8">
    <location>
        <begin position="238"/>
        <end position="571"/>
    </location>
</feature>
<feature type="active site" evidence="4">
    <location>
        <position position="478"/>
    </location>
</feature>
<feature type="domain" description="Polysaccharide lyase family 8 central" evidence="6">
    <location>
        <begin position="617"/>
        <end position="882"/>
    </location>
</feature>
<dbReference type="InterPro" id="IPR011071">
    <property type="entry name" value="Lyase_8-like_C"/>
</dbReference>
<dbReference type="InterPro" id="IPR004103">
    <property type="entry name" value="Lyase_8_C"/>
</dbReference>
<feature type="signal peptide" evidence="5">
    <location>
        <begin position="1"/>
        <end position="23"/>
    </location>
</feature>
<dbReference type="Gene3D" id="2.60.120.560">
    <property type="entry name" value="Exo-inulinase, domain 1"/>
    <property type="match status" value="1"/>
</dbReference>
<dbReference type="Pfam" id="PF02884">
    <property type="entry name" value="Lyase_8_C"/>
    <property type="match status" value="1"/>
</dbReference>
<keyword evidence="2 5" id="KW-0732">Signal</keyword>
<evidence type="ECO:0000259" key="6">
    <source>
        <dbReference type="Pfam" id="PF02278"/>
    </source>
</evidence>
<sequence>MKSKKLISTLPLMFLFLSLFLCWNNQKSLANSNNFELDFNHEIGNWKDLVGTSLLEQKNNQLFIQNTTIGKNIESISLASDSPLLNDGEVELTFLYENQKNFGVVFRADATQSSNWQSFAYNGDGNWQLGQPGGKWLTSIKSPPLVPDETYRLLVRYSGKSIEAFLNGHSFYQNEHVVYPNENEPISDDWTGQVGLRLFGDRITLRVLSLKNGAVGSIPLSPDNPEKSEDLAAIRSKWKENLVGDFEKTPELLNDAEVQTYIQQLSNQATTLYDSLDKSTQRTRLWSKKASDTNSADLTTQFKNIAILAKAYGTKETKYYHQQEILTQIISALDFMTTDELYSGKKYFGNWWDWQVGVPQEFLTSLFILYEDIPKEKISHYATIMSHYLPNAYQQLYGKPQDTSVDLSFIPNFVTTGANRTDLAFSVLGIHTLAENPVGIKSAVSSVNDVFKVLTKGDGFYPDGSFIQHNDIPYTGSYGNVLIKGVGKIFSLVKNTAWETDQTTVNEFVQNVEKAFIPLLVNGEMMPMVNGRSISRAPAETKTGFGSATLYNLLIVSEFANPENQQKLKEATNYWMQKNIPYYYHNTRDFKDLLLTKELLADKTISFDKKPFIGSYLYGAMDRFVYSNEQLNLGISLYSNRTSSFEAGNKENKKGWHMSDGMLYLFNSDQQFGAAYWPTVDPYRLPGTTVDTIPLKDEISSFTTVKSKENYVGGVTDTKNSVVSMNLNKDGTKNNGVLLPMNVKGKKTWFVIDGKIIALGTAISGTTSATIETIVENRMLDSTSHYELTNQDQQLVGNQQTQLKKGEWLLLTSDKPNQNLGYLMLEDQLVKTDLETREGTYQQLNDAFPSSKQYREEYQKIIINHGSTVNNGSYAYLLFPDATAAELKKVTTEDAFTILENTEAVQAIQNNQSNLIGATVWSDNGAKVDGYTVDKPASFLVQQNEKRLSINLSNPKQTSEKITLSLPTKIEEVISSSEAIQVAEDGHSITVDTTGGLGKTFTIKLRIN</sequence>
<dbReference type="InterPro" id="IPR011013">
    <property type="entry name" value="Gal_mutarotase_sf_dom"/>
</dbReference>
<proteinExistence type="inferred from homology"/>
<feature type="domain" description="Polysaccharide lyase family 8 C-terminal" evidence="7">
    <location>
        <begin position="897"/>
        <end position="963"/>
    </location>
</feature>
<feature type="active site" evidence="4">
    <location>
        <position position="469"/>
    </location>
</feature>
<comment type="caution">
    <text evidence="9">The sequence shown here is derived from an EMBL/GenBank/DDBJ whole genome shotgun (WGS) entry which is preliminary data.</text>
</comment>
<dbReference type="GO" id="GO:0016837">
    <property type="term" value="F:carbon-oxygen lyase activity, acting on polysaccharides"/>
    <property type="evidence" value="ECO:0007669"/>
    <property type="project" value="UniProtKB-ARBA"/>
</dbReference>
<dbReference type="SUPFAM" id="SSF49863">
    <property type="entry name" value="Hyaluronate lyase-like, C-terminal domain"/>
    <property type="match status" value="1"/>
</dbReference>
<dbReference type="InterPro" id="IPR008929">
    <property type="entry name" value="Chondroitin_lyas"/>
</dbReference>
<dbReference type="InterPro" id="IPR038970">
    <property type="entry name" value="Lyase_8"/>
</dbReference>
<dbReference type="PANTHER" id="PTHR38481:SF1">
    <property type="entry name" value="HYALURONATE LYASE"/>
    <property type="match status" value="1"/>
</dbReference>
<evidence type="ECO:0000259" key="8">
    <source>
        <dbReference type="Pfam" id="PF08124"/>
    </source>
</evidence>
<feature type="active site" evidence="4">
    <location>
        <position position="532"/>
    </location>
</feature>
<reference evidence="9 10" key="1">
    <citation type="journal article" date="2018" name="Int. J. Food Microbiol.">
        <title>Growth of Carnobacterium spp. isolated from chilled vacuum-packaged meat under relevant acidic conditions.</title>
        <authorList>
            <person name="Zhang P."/>
            <person name="Badoni M."/>
            <person name="Ganzle M."/>
            <person name="Yang X."/>
        </authorList>
    </citation>
    <scope>NUCLEOTIDE SEQUENCE [LARGE SCALE GENOMIC DNA]</scope>
    <source>
        <strain evidence="9 10">B2</strain>
    </source>
</reference>
<dbReference type="Proteomes" id="UP000297938">
    <property type="component" value="Unassembled WGS sequence"/>
</dbReference>
<dbReference type="InterPro" id="IPR014718">
    <property type="entry name" value="GH-type_carb-bd"/>
</dbReference>
<evidence type="ECO:0000256" key="1">
    <source>
        <dbReference type="ARBA" id="ARBA00006699"/>
    </source>
</evidence>
<evidence type="ECO:0000256" key="4">
    <source>
        <dbReference type="PIRSR" id="PIRSR638970-1"/>
    </source>
</evidence>
<dbReference type="GO" id="GO:0005576">
    <property type="term" value="C:extracellular region"/>
    <property type="evidence" value="ECO:0007669"/>
    <property type="project" value="InterPro"/>
</dbReference>
<dbReference type="Pfam" id="PF08124">
    <property type="entry name" value="Lyase_8_N"/>
    <property type="match status" value="1"/>
</dbReference>
<protein>
    <recommendedName>
        <fullName evidence="11">Hyaluronate lyase</fullName>
    </recommendedName>
</protein>
<dbReference type="AlphaFoldDB" id="A0A7Z8CZH9"/>
<dbReference type="CDD" id="cd01083">
    <property type="entry name" value="GAG_Lyase"/>
    <property type="match status" value="1"/>
</dbReference>
<dbReference type="SUPFAM" id="SSF74650">
    <property type="entry name" value="Galactose mutarotase-like"/>
    <property type="match status" value="1"/>
</dbReference>
<dbReference type="Gene3D" id="2.70.98.10">
    <property type="match status" value="1"/>
</dbReference>
<evidence type="ECO:0000256" key="5">
    <source>
        <dbReference type="SAM" id="SignalP"/>
    </source>
</evidence>
<evidence type="ECO:0000256" key="3">
    <source>
        <dbReference type="ARBA" id="ARBA00023239"/>
    </source>
</evidence>
<gene>
    <name evidence="9" type="ORF">CKN69_06490</name>
</gene>
<keyword evidence="3" id="KW-0456">Lyase</keyword>
<dbReference type="InterPro" id="IPR003159">
    <property type="entry name" value="Lyase_8_central_dom"/>
</dbReference>
<dbReference type="PANTHER" id="PTHR38481">
    <property type="entry name" value="HYALURONATE LYASE"/>
    <property type="match status" value="1"/>
</dbReference>
<comment type="similarity">
    <text evidence="1">Belongs to the polysaccharide lyase 8 family.</text>
</comment>
<dbReference type="SUPFAM" id="SSF48230">
    <property type="entry name" value="Chondroitin AC/alginate lyase"/>
    <property type="match status" value="1"/>
</dbReference>
<dbReference type="Gene3D" id="2.60.220.10">
    <property type="entry name" value="Polysaccharide lyase family 8-like, C-terminal"/>
    <property type="match status" value="1"/>
</dbReference>
<evidence type="ECO:0008006" key="11">
    <source>
        <dbReference type="Google" id="ProtNLM"/>
    </source>
</evidence>
<evidence type="ECO:0000256" key="2">
    <source>
        <dbReference type="ARBA" id="ARBA00022729"/>
    </source>
</evidence>
<dbReference type="GO" id="GO:0030246">
    <property type="term" value="F:carbohydrate binding"/>
    <property type="evidence" value="ECO:0007669"/>
    <property type="project" value="InterPro"/>
</dbReference>
<organism evidence="9 10">
    <name type="scientific">Carnobacterium divergens</name>
    <name type="common">Lactobacillus divergens</name>
    <dbReference type="NCBI Taxonomy" id="2748"/>
    <lineage>
        <taxon>Bacteria</taxon>
        <taxon>Bacillati</taxon>
        <taxon>Bacillota</taxon>
        <taxon>Bacilli</taxon>
        <taxon>Lactobacillales</taxon>
        <taxon>Carnobacteriaceae</taxon>
        <taxon>Carnobacterium</taxon>
    </lineage>
</organism>
<dbReference type="Pfam" id="PF02278">
    <property type="entry name" value="Lyase_8"/>
    <property type="match status" value="1"/>
</dbReference>
<evidence type="ECO:0000313" key="9">
    <source>
        <dbReference type="EMBL" id="TFJ27490.1"/>
    </source>
</evidence>